<dbReference type="Pfam" id="PF21672">
    <property type="entry name" value="COMM_HN"/>
    <property type="match status" value="1"/>
</dbReference>
<reference evidence="1 2" key="2">
    <citation type="submission" date="2018-11" db="EMBL/GenBank/DDBJ databases">
        <authorList>
            <consortium name="Pathogen Informatics"/>
        </authorList>
    </citation>
    <scope>NUCLEOTIDE SEQUENCE [LARGE SCALE GENOMIC DNA]</scope>
</reference>
<dbReference type="Proteomes" id="UP000271098">
    <property type="component" value="Unassembled WGS sequence"/>
</dbReference>
<proteinExistence type="predicted"/>
<dbReference type="AlphaFoldDB" id="A0A183CYA2"/>
<evidence type="ECO:0000313" key="1">
    <source>
        <dbReference type="EMBL" id="VDK30076.1"/>
    </source>
</evidence>
<accession>A0A183CYA2</accession>
<reference evidence="3" key="1">
    <citation type="submission" date="2016-06" db="UniProtKB">
        <authorList>
            <consortium name="WormBaseParasite"/>
        </authorList>
    </citation>
    <scope>IDENTIFICATION</scope>
</reference>
<keyword evidence="2" id="KW-1185">Reference proteome</keyword>
<dbReference type="WBParaSite" id="GPUH_0000144601-mRNA-1">
    <property type="protein sequence ID" value="GPUH_0000144601-mRNA-1"/>
    <property type="gene ID" value="GPUH_0000144601"/>
</dbReference>
<sequence>MLAALVFILEKTTKSSCSAHDLELEMQQLGLPAAPHLTVSSANSKESEGGKVYVLNLLTNTHENVSIALNDAKLNYLVQELSLAMDTIRPYIRNAPSTDH</sequence>
<gene>
    <name evidence="1" type="ORF">GPUH_LOCUS1443</name>
</gene>
<evidence type="ECO:0000313" key="3">
    <source>
        <dbReference type="WBParaSite" id="GPUH_0000144601-mRNA-1"/>
    </source>
</evidence>
<dbReference type="EMBL" id="UYRT01001743">
    <property type="protein sequence ID" value="VDK30076.1"/>
    <property type="molecule type" value="Genomic_DNA"/>
</dbReference>
<evidence type="ECO:0000313" key="2">
    <source>
        <dbReference type="Proteomes" id="UP000271098"/>
    </source>
</evidence>
<organism evidence="3">
    <name type="scientific">Gongylonema pulchrum</name>
    <dbReference type="NCBI Taxonomy" id="637853"/>
    <lineage>
        <taxon>Eukaryota</taxon>
        <taxon>Metazoa</taxon>
        <taxon>Ecdysozoa</taxon>
        <taxon>Nematoda</taxon>
        <taxon>Chromadorea</taxon>
        <taxon>Rhabditida</taxon>
        <taxon>Spirurina</taxon>
        <taxon>Spiruromorpha</taxon>
        <taxon>Spiruroidea</taxon>
        <taxon>Gongylonematidae</taxon>
        <taxon>Gongylonema</taxon>
    </lineage>
</organism>
<protein>
    <submittedName>
        <fullName evidence="3">COMM domain-containing protein</fullName>
    </submittedName>
</protein>
<dbReference type="OrthoDB" id="284322at2759"/>
<name>A0A183CYA2_9BILA</name>